<feature type="compositionally biased region" description="Pro residues" evidence="1">
    <location>
        <begin position="48"/>
        <end position="57"/>
    </location>
</feature>
<feature type="compositionally biased region" description="Low complexity" evidence="1">
    <location>
        <begin position="162"/>
        <end position="176"/>
    </location>
</feature>
<dbReference type="RefSeq" id="WP_207006810.1">
    <property type="nucleotide sequence ID" value="NZ_CP022295.1"/>
</dbReference>
<keyword evidence="2" id="KW-1133">Transmembrane helix</keyword>
<sequence>MGSNDEFGPDTETIRAWLAKRATYAKDARVIAAPRGTLGALGTDVPRDPGPSRPTPSPVAEAEPEEQADPSAEVVDAPAVRRRADGPRPDSRDAGRSVLDALGASPPSPPTPAPSATPADATAAGRSVVDALGTDQPPVRKQRRDRAKPATPPAPAAPEPPRTTVTRPSSTVRVSAPAARSSYQPSTRSAPTPPRQEQPVRRGRWTEPEEHRQAIEATTDVEFPVRSGIRRFLGFVLLGALLATGAASYFANKDRSIAAIGIAGVLAFLTLVVWAVRASCVTTKLAIQRGQLIVTRAGHAQRVDISGGHTVIAIVGEPGDRRWTVLFERPGLPLVVVNAGMVDPHWFTSALYRLRPELRPGWSDPEVSDEYAGVTP</sequence>
<feature type="transmembrane region" description="Helical" evidence="2">
    <location>
        <begin position="232"/>
        <end position="251"/>
    </location>
</feature>
<evidence type="ECO:0000313" key="3">
    <source>
        <dbReference type="EMBL" id="QSR28080.1"/>
    </source>
</evidence>
<dbReference type="Proteomes" id="UP000662818">
    <property type="component" value="Chromosome"/>
</dbReference>
<keyword evidence="2" id="KW-0472">Membrane</keyword>
<reference evidence="3 4" key="1">
    <citation type="submission" date="2017-06" db="EMBL/GenBank/DDBJ databases">
        <title>Complete Genome Sequence of the Soil Carbazole-Degrading Bacterium Nocardioides aromaticivorans IC177.</title>
        <authorList>
            <person name="Vejarano F."/>
            <person name="Suzuki-Minakuchi C."/>
            <person name="Ohtsubo Y."/>
            <person name="Tsuda M."/>
            <person name="Okada K."/>
            <person name="Nojiri H."/>
        </authorList>
    </citation>
    <scope>NUCLEOTIDE SEQUENCE [LARGE SCALE GENOMIC DNA]</scope>
    <source>
        <strain evidence="3 4">IC177</strain>
    </source>
</reference>
<keyword evidence="4" id="KW-1185">Reference proteome</keyword>
<feature type="region of interest" description="Disordered" evidence="1">
    <location>
        <begin position="29"/>
        <end position="213"/>
    </location>
</feature>
<feature type="compositionally biased region" description="Polar residues" evidence="1">
    <location>
        <begin position="181"/>
        <end position="190"/>
    </location>
</feature>
<keyword evidence="2" id="KW-0812">Transmembrane</keyword>
<proteinExistence type="predicted"/>
<evidence type="ECO:0000313" key="4">
    <source>
        <dbReference type="Proteomes" id="UP000662818"/>
    </source>
</evidence>
<feature type="compositionally biased region" description="Pro residues" evidence="1">
    <location>
        <begin position="150"/>
        <end position="161"/>
    </location>
</feature>
<evidence type="ECO:0000256" key="2">
    <source>
        <dbReference type="SAM" id="Phobius"/>
    </source>
</evidence>
<evidence type="ECO:0000256" key="1">
    <source>
        <dbReference type="SAM" id="MobiDB-lite"/>
    </source>
</evidence>
<feature type="transmembrane region" description="Helical" evidence="2">
    <location>
        <begin position="257"/>
        <end position="276"/>
    </location>
</feature>
<feature type="compositionally biased region" description="Basic and acidic residues" evidence="1">
    <location>
        <begin position="82"/>
        <end position="95"/>
    </location>
</feature>
<gene>
    <name evidence="3" type="ORF">CFH99_20875</name>
</gene>
<organism evidence="3 4">
    <name type="scientific">Nocardioides aromaticivorans</name>
    <dbReference type="NCBI Taxonomy" id="200618"/>
    <lineage>
        <taxon>Bacteria</taxon>
        <taxon>Bacillati</taxon>
        <taxon>Actinomycetota</taxon>
        <taxon>Actinomycetes</taxon>
        <taxon>Propionibacteriales</taxon>
        <taxon>Nocardioidaceae</taxon>
        <taxon>Nocardioides</taxon>
    </lineage>
</organism>
<name>A0ABX7PQW2_9ACTN</name>
<protein>
    <submittedName>
        <fullName evidence="3">Uncharacterized protein</fullName>
    </submittedName>
</protein>
<feature type="compositionally biased region" description="Pro residues" evidence="1">
    <location>
        <begin position="106"/>
        <end position="115"/>
    </location>
</feature>
<dbReference type="EMBL" id="CP022295">
    <property type="protein sequence ID" value="QSR28080.1"/>
    <property type="molecule type" value="Genomic_DNA"/>
</dbReference>
<accession>A0ABX7PQW2</accession>
<feature type="compositionally biased region" description="Basic and acidic residues" evidence="1">
    <location>
        <begin position="198"/>
        <end position="213"/>
    </location>
</feature>